<accession>A0A097IF80</accession>
<organism evidence="3 4">
    <name type="scientific">Corynebacterium doosanense CAU 212 = DSM 45436</name>
    <dbReference type="NCBI Taxonomy" id="558173"/>
    <lineage>
        <taxon>Bacteria</taxon>
        <taxon>Bacillati</taxon>
        <taxon>Actinomycetota</taxon>
        <taxon>Actinomycetes</taxon>
        <taxon>Mycobacteriales</taxon>
        <taxon>Corynebacteriaceae</taxon>
        <taxon>Corynebacterium</taxon>
    </lineage>
</organism>
<dbReference type="OrthoDB" id="4398180at2"/>
<evidence type="ECO:0000259" key="2">
    <source>
        <dbReference type="SMART" id="SM00507"/>
    </source>
</evidence>
<dbReference type="eggNOG" id="COG1403">
    <property type="taxonomic scope" value="Bacteria"/>
</dbReference>
<dbReference type="HOGENOM" id="CLU_030406_0_0_11"/>
<evidence type="ECO:0000313" key="3">
    <source>
        <dbReference type="EMBL" id="AIT60791.1"/>
    </source>
</evidence>
<sequence length="462" mass="50986">MNDTRISLLVDQIDTALRELADVMTDPTSLHFETDHPQFERLERSLEQKSGIDAAFAWAADMHHAGGKVGSSRSTDYLVQRLGLSRSEALTRLQRGRALFDPPSGSPPPPAADETEQRAAAARARREKKAQAEARRKQASAEKRRIIDSALEVLHEDADPGYHELLNKALTYSEFHAVDHLRDWIREQVRLANLAVDRLIRHNIAFDKRRISFSNPDANGGIHVHMYLPSDAAAVLSEAINPARSQLLEGSDLQVDDPLTWNQRMVNLLVAMCRDFLNTKTPNLKGVGSIVVSMTMAELENMSPGDVFPTNTGHLVDPFALIRLGEATSDFFVVHGSGGEPLHADTGKRTTSLRQRIALFASELVCSAEGCERPMNQCQVHHILPHAQSGPTDIANLTQLCWGHHRDNNDLRNPLSPFGWADRDPHSGRVGTRRDASSPVHVNDSPAAARSGGAKIRARYPA</sequence>
<evidence type="ECO:0000256" key="1">
    <source>
        <dbReference type="SAM" id="MobiDB-lite"/>
    </source>
</evidence>
<gene>
    <name evidence="3" type="ORF">CDOO_05635</name>
</gene>
<dbReference type="GO" id="GO:0003676">
    <property type="term" value="F:nucleic acid binding"/>
    <property type="evidence" value="ECO:0007669"/>
    <property type="project" value="InterPro"/>
</dbReference>
<reference evidence="3 4" key="1">
    <citation type="submission" date="2013-09" db="EMBL/GenBank/DDBJ databases">
        <title>Complete genome sequence of Corynebacterium doosanense CAU 212(T) (=DSM 45436(T)), isolated from activated sludge.</title>
        <authorList>
            <person name="Schaffert L."/>
            <person name="Albersmeier A."/>
            <person name="Kalinowski J."/>
            <person name="Ruckert C."/>
        </authorList>
    </citation>
    <scope>NUCLEOTIDE SEQUENCE [LARGE SCALE GENOMIC DNA]</scope>
    <source>
        <strain evidence="3 4">CAU 212</strain>
    </source>
</reference>
<dbReference type="AlphaFoldDB" id="A0A097IF80"/>
<keyword evidence="3" id="KW-0378">Hydrolase</keyword>
<dbReference type="RefSeq" id="WP_018022249.1">
    <property type="nucleotide sequence ID" value="NZ_AQUX01000006.1"/>
</dbReference>
<dbReference type="KEGG" id="cdo:CDOO_05635"/>
<dbReference type="InterPro" id="IPR003615">
    <property type="entry name" value="HNH_nuc"/>
</dbReference>
<dbReference type="GO" id="GO:0004519">
    <property type="term" value="F:endonuclease activity"/>
    <property type="evidence" value="ECO:0007669"/>
    <property type="project" value="UniProtKB-KW"/>
</dbReference>
<dbReference type="STRING" id="558173.CDOO_05635"/>
<dbReference type="InterPro" id="IPR002711">
    <property type="entry name" value="HNH"/>
</dbReference>
<feature type="compositionally biased region" description="Basic and acidic residues" evidence="1">
    <location>
        <begin position="421"/>
        <end position="436"/>
    </location>
</feature>
<dbReference type="Pfam" id="PF01844">
    <property type="entry name" value="HNH"/>
    <property type="match status" value="1"/>
</dbReference>
<protein>
    <submittedName>
        <fullName evidence="3">HNH endonuclease</fullName>
    </submittedName>
</protein>
<feature type="region of interest" description="Disordered" evidence="1">
    <location>
        <begin position="98"/>
        <end position="141"/>
    </location>
</feature>
<dbReference type="GO" id="GO:0008270">
    <property type="term" value="F:zinc ion binding"/>
    <property type="evidence" value="ECO:0007669"/>
    <property type="project" value="InterPro"/>
</dbReference>
<name>A0A097IF80_9CORY</name>
<feature type="domain" description="HNH nuclease" evidence="2">
    <location>
        <begin position="354"/>
        <end position="406"/>
    </location>
</feature>
<dbReference type="Gene3D" id="1.10.30.50">
    <property type="match status" value="1"/>
</dbReference>
<dbReference type="CDD" id="cd00085">
    <property type="entry name" value="HNHc"/>
    <property type="match status" value="1"/>
</dbReference>
<proteinExistence type="predicted"/>
<dbReference type="SMART" id="SM00507">
    <property type="entry name" value="HNHc"/>
    <property type="match status" value="1"/>
</dbReference>
<feature type="region of interest" description="Disordered" evidence="1">
    <location>
        <begin position="418"/>
        <end position="462"/>
    </location>
</feature>
<keyword evidence="3" id="KW-0540">Nuclease</keyword>
<keyword evidence="3" id="KW-0255">Endonuclease</keyword>
<feature type="compositionally biased region" description="Basic and acidic residues" evidence="1">
    <location>
        <begin position="129"/>
        <end position="141"/>
    </location>
</feature>
<keyword evidence="4" id="KW-1185">Reference proteome</keyword>
<evidence type="ECO:0000313" key="4">
    <source>
        <dbReference type="Proteomes" id="UP000029914"/>
    </source>
</evidence>
<dbReference type="Proteomes" id="UP000029914">
    <property type="component" value="Chromosome"/>
</dbReference>
<dbReference type="EMBL" id="CP006764">
    <property type="protein sequence ID" value="AIT60791.1"/>
    <property type="molecule type" value="Genomic_DNA"/>
</dbReference>